<protein>
    <submittedName>
        <fullName evidence="1">Uncharacterized protein</fullName>
    </submittedName>
</protein>
<gene>
    <name evidence="1" type="ORF">A2777_03850</name>
</gene>
<reference evidence="1 2" key="1">
    <citation type="journal article" date="2016" name="Nat. Commun.">
        <title>Thousands of microbial genomes shed light on interconnected biogeochemical processes in an aquifer system.</title>
        <authorList>
            <person name="Anantharaman K."/>
            <person name="Brown C.T."/>
            <person name="Hug L.A."/>
            <person name="Sharon I."/>
            <person name="Castelle C.J."/>
            <person name="Probst A.J."/>
            <person name="Thomas B.C."/>
            <person name="Singh A."/>
            <person name="Wilkins M.J."/>
            <person name="Karaoz U."/>
            <person name="Brodie E.L."/>
            <person name="Williams K.H."/>
            <person name="Hubbard S.S."/>
            <person name="Banfield J.F."/>
        </authorList>
    </citation>
    <scope>NUCLEOTIDE SEQUENCE [LARGE SCALE GENOMIC DNA]</scope>
</reference>
<dbReference type="Proteomes" id="UP000177354">
    <property type="component" value="Unassembled WGS sequence"/>
</dbReference>
<comment type="caution">
    <text evidence="1">The sequence shown here is derived from an EMBL/GenBank/DDBJ whole genome shotgun (WGS) entry which is preliminary data.</text>
</comment>
<evidence type="ECO:0000313" key="1">
    <source>
        <dbReference type="EMBL" id="OGG06977.1"/>
    </source>
</evidence>
<evidence type="ECO:0000313" key="2">
    <source>
        <dbReference type="Proteomes" id="UP000177354"/>
    </source>
</evidence>
<accession>A0A1F5Z478</accession>
<dbReference type="EMBL" id="MFJF01000012">
    <property type="protein sequence ID" value="OGG06977.1"/>
    <property type="molecule type" value="Genomic_DNA"/>
</dbReference>
<name>A0A1F5Z478_9BACT</name>
<sequence>MSPDDEIQLKAPIINWKKAQRVPITSKSPISPAINVARIPGASLGNLPVSPFITGLVIGA</sequence>
<proteinExistence type="predicted"/>
<organism evidence="1 2">
    <name type="scientific">Candidatus Gottesmanbacteria bacterium RIFCSPHIGHO2_01_FULL_40_15</name>
    <dbReference type="NCBI Taxonomy" id="1798376"/>
    <lineage>
        <taxon>Bacteria</taxon>
        <taxon>Candidatus Gottesmaniibacteriota</taxon>
    </lineage>
</organism>
<dbReference type="AlphaFoldDB" id="A0A1F5Z478"/>